<evidence type="ECO:0000313" key="3">
    <source>
        <dbReference type="Proteomes" id="UP000250572"/>
    </source>
</evidence>
<sequence length="905" mass="100406">MGWRRAEQQLNIPLGTNTRRAGASSNRCPGTILGLDLGVESVPTEPLEDKSPTAPPGPFISPAALSYSEGTFPLLGTSLNVGRSFVSCRAPLLPFHGPVLLIAGREEHQMNSKEINNLFLPVFMLFPRRTSPAAAVAPLLASAAVQFLPECDLRLTFPEPEQLRCFRTRPAQKRVPKLDVYRIFSNAAIFTGYITTVESSFCFLCCAARLPPAGEEADCASCWDSWEMSRSTLWIRTASRTFCSSVVNRLRTWRSTEVFPDGRPIPTRSLGITWGESGNKVLLGISYIGLETVDTRSNSVVTPRKKKKKTEMNFMVLKTQTVSLLVPTESRATAAGHLNPPGTSSMFDGNFPQRFVQFIVDQQDVLGLDSIFSSWKRRTVNNKQVLNEPIHRGADDLTRSGHRHPVDVHQQPGTEQNHAGLLDLRQDDLTGYMTVAVPTIGHTEPGSQRSQHRHPNTVSGTLHPRMKLLVLLLLVLSDLLAVSSADLQDIVKKSIKHRKVSLLNPELEDQVPELGGTTVVSGPLTPAALEPQQAPPSSFLFGDNVNLEWLIWDGSLPNGAVSIYNGYTKRTDYVCKYKCEAGFYNPSLGPYCRYPYGDREYYAPEFEILTNKDNFEFLEWKEGSYGSVPQHSVRTCAGVGIFVGKNKYGLGKVVPQFEAFFLPWEGDEFWYKNYQVLTINRDAYTQHITDVKYAINEVEIFQYPPETMRISGVTNNECQAIVKTVTISKTSEVETTWNIGRATMLGIAGSITAKIPLIGSAGIELSGEKTLQFSRGTTVVESLSHSVSVELTVQPNHSCSVRMEGRKVKADIPYTARLSRTYRNGETQWTSISGTYDGVQIGEVRAVVERCEPVADAKPCPLIMSQGRSQITNDRLKLLLLFYPRQLAAFRSMSALINDLLPQDI</sequence>
<evidence type="ECO:0000313" key="2">
    <source>
        <dbReference type="EMBL" id="PWA24194.1"/>
    </source>
</evidence>
<feature type="region of interest" description="Disordered" evidence="1">
    <location>
        <begin position="1"/>
        <end position="25"/>
    </location>
</feature>
<feature type="compositionally biased region" description="Polar residues" evidence="1">
    <location>
        <begin position="8"/>
        <end position="25"/>
    </location>
</feature>
<evidence type="ECO:0008006" key="4">
    <source>
        <dbReference type="Google" id="ProtNLM"/>
    </source>
</evidence>
<accession>A0A315VLX2</accession>
<dbReference type="PANTHER" id="PTHR31649:SF1">
    <property type="entry name" value="FARNESOIC ACID O-METHYL TRANSFERASE DOMAIN-CONTAINING PROTEIN"/>
    <property type="match status" value="1"/>
</dbReference>
<dbReference type="Proteomes" id="UP000250572">
    <property type="component" value="Unassembled WGS sequence"/>
</dbReference>
<comment type="caution">
    <text evidence="2">The sequence shown here is derived from an EMBL/GenBank/DDBJ whole genome shotgun (WGS) entry which is preliminary data.</text>
</comment>
<keyword evidence="3" id="KW-1185">Reference proteome</keyword>
<organism evidence="2 3">
    <name type="scientific">Gambusia affinis</name>
    <name type="common">Western mosquitofish</name>
    <name type="synonym">Heterandria affinis</name>
    <dbReference type="NCBI Taxonomy" id="33528"/>
    <lineage>
        <taxon>Eukaryota</taxon>
        <taxon>Metazoa</taxon>
        <taxon>Chordata</taxon>
        <taxon>Craniata</taxon>
        <taxon>Vertebrata</taxon>
        <taxon>Euteleostomi</taxon>
        <taxon>Actinopterygii</taxon>
        <taxon>Neopterygii</taxon>
        <taxon>Teleostei</taxon>
        <taxon>Neoteleostei</taxon>
        <taxon>Acanthomorphata</taxon>
        <taxon>Ovalentaria</taxon>
        <taxon>Atherinomorphae</taxon>
        <taxon>Cyprinodontiformes</taxon>
        <taxon>Poeciliidae</taxon>
        <taxon>Poeciliinae</taxon>
        <taxon>Gambusia</taxon>
    </lineage>
</organism>
<protein>
    <recommendedName>
        <fullName evidence="4">Natterin-3</fullName>
    </recommendedName>
</protein>
<dbReference type="STRING" id="33528.ENSGAFP00000024027"/>
<gene>
    <name evidence="2" type="ORF">CCH79_00016248</name>
</gene>
<reference evidence="2 3" key="1">
    <citation type="journal article" date="2018" name="G3 (Bethesda)">
        <title>A High-Quality Reference Genome for the Invasive Mosquitofish Gambusia affinis Using a Chicago Library.</title>
        <authorList>
            <person name="Hoffberg S.L."/>
            <person name="Troendle N.J."/>
            <person name="Glenn T.C."/>
            <person name="Mahmud O."/>
            <person name="Louha S."/>
            <person name="Chalopin D."/>
            <person name="Bennetzen J.L."/>
            <person name="Mauricio R."/>
        </authorList>
    </citation>
    <scope>NUCLEOTIDE SEQUENCE [LARGE SCALE GENOMIC DNA]</scope>
    <source>
        <strain evidence="2">NE01/NJP1002.9</strain>
        <tissue evidence="2">Muscle</tissue>
    </source>
</reference>
<proteinExistence type="predicted"/>
<name>A0A315VLX2_GAMAF</name>
<dbReference type="CDD" id="cd20220">
    <property type="entry name" value="PFM_natterin-3-like"/>
    <property type="match status" value="1"/>
</dbReference>
<evidence type="ECO:0000256" key="1">
    <source>
        <dbReference type="SAM" id="MobiDB-lite"/>
    </source>
</evidence>
<dbReference type="PANTHER" id="PTHR31649">
    <property type="entry name" value="AGAP009604-PA"/>
    <property type="match status" value="1"/>
</dbReference>
<dbReference type="SUPFAM" id="SSF56973">
    <property type="entry name" value="Aerolisin/ETX pore-forming domain"/>
    <property type="match status" value="1"/>
</dbReference>
<dbReference type="Gene3D" id="2.170.15.10">
    <property type="entry name" value="Proaerolysin, chain A, domain 3"/>
    <property type="match status" value="1"/>
</dbReference>
<dbReference type="AlphaFoldDB" id="A0A315VLX2"/>
<dbReference type="EMBL" id="NHOQ01001472">
    <property type="protein sequence ID" value="PWA24194.1"/>
    <property type="molecule type" value="Genomic_DNA"/>
</dbReference>